<dbReference type="Pfam" id="PF03824">
    <property type="entry name" value="NicO"/>
    <property type="match status" value="1"/>
</dbReference>
<feature type="transmembrane region" description="Helical" evidence="8">
    <location>
        <begin position="230"/>
        <end position="251"/>
    </location>
</feature>
<dbReference type="InterPro" id="IPR004688">
    <property type="entry name" value="Ni/Co_transpt"/>
</dbReference>
<dbReference type="InterPro" id="IPR011541">
    <property type="entry name" value="Ni/Co_transpt_high_affinity"/>
</dbReference>
<proteinExistence type="inferred from homology"/>
<evidence type="ECO:0000256" key="5">
    <source>
        <dbReference type="ARBA" id="ARBA00022692"/>
    </source>
</evidence>
<dbReference type="RefSeq" id="WP_052147817.1">
    <property type="nucleotide sequence ID" value="NZ_CADFGF010000003.1"/>
</dbReference>
<dbReference type="Proteomes" id="UP000030460">
    <property type="component" value="Unassembled WGS sequence"/>
</dbReference>
<name>A0A8T6ZAN7_9BURK</name>
<comment type="subcellular location">
    <subcellularLocation>
        <location evidence="8">Cell membrane</location>
        <topology evidence="8">Multi-pass membrane protein</topology>
    </subcellularLocation>
    <subcellularLocation>
        <location evidence="1">Endomembrane system</location>
        <topology evidence="1">Multi-pass membrane protein</topology>
    </subcellularLocation>
</comment>
<dbReference type="GO" id="GO:0012505">
    <property type="term" value="C:endomembrane system"/>
    <property type="evidence" value="ECO:0007669"/>
    <property type="project" value="UniProtKB-SubCell"/>
</dbReference>
<evidence type="ECO:0000256" key="3">
    <source>
        <dbReference type="ARBA" id="ARBA00022448"/>
    </source>
</evidence>
<keyword evidence="7 8" id="KW-0472">Membrane</keyword>
<feature type="transmembrane region" description="Helical" evidence="8">
    <location>
        <begin position="125"/>
        <end position="148"/>
    </location>
</feature>
<dbReference type="PANTHER" id="PTHR31611">
    <property type="entry name" value="HIGH-AFFINITY NICKEL TRANSPORT PROTEIN NIC1"/>
    <property type="match status" value="1"/>
</dbReference>
<feature type="transmembrane region" description="Helical" evidence="8">
    <location>
        <begin position="20"/>
        <end position="42"/>
    </location>
</feature>
<keyword evidence="4" id="KW-0533">Nickel</keyword>
<evidence type="ECO:0000256" key="1">
    <source>
        <dbReference type="ARBA" id="ARBA00004127"/>
    </source>
</evidence>
<comment type="caution">
    <text evidence="9">The sequence shown here is derived from an EMBL/GenBank/DDBJ whole genome shotgun (WGS) entry which is preliminary data.</text>
</comment>
<evidence type="ECO:0000313" key="10">
    <source>
        <dbReference type="Proteomes" id="UP000030460"/>
    </source>
</evidence>
<gene>
    <name evidence="9" type="ORF">NH14_013690</name>
</gene>
<keyword evidence="3 8" id="KW-0813">Transport</keyword>
<evidence type="ECO:0000256" key="6">
    <source>
        <dbReference type="ARBA" id="ARBA00022989"/>
    </source>
</evidence>
<feature type="transmembrane region" description="Helical" evidence="8">
    <location>
        <begin position="272"/>
        <end position="292"/>
    </location>
</feature>
<organism evidence="9 10">
    <name type="scientific">Paraburkholderia sacchari</name>
    <dbReference type="NCBI Taxonomy" id="159450"/>
    <lineage>
        <taxon>Bacteria</taxon>
        <taxon>Pseudomonadati</taxon>
        <taxon>Pseudomonadota</taxon>
        <taxon>Betaproteobacteria</taxon>
        <taxon>Burkholderiales</taxon>
        <taxon>Burkholderiaceae</taxon>
        <taxon>Paraburkholderia</taxon>
    </lineage>
</organism>
<comment type="similarity">
    <text evidence="2 8">Belongs to the NiCoT transporter (TC 2.A.52) family.</text>
</comment>
<dbReference type="EMBL" id="JTDB02000003">
    <property type="protein sequence ID" value="NLP62207.1"/>
    <property type="molecule type" value="Genomic_DNA"/>
</dbReference>
<evidence type="ECO:0000256" key="8">
    <source>
        <dbReference type="RuleBase" id="RU362101"/>
    </source>
</evidence>
<reference evidence="9" key="1">
    <citation type="journal article" date="2015" name="Genome Announc.">
        <title>Draft Genome Sequence of the Polyhydroxyalkanoate-Producing Bacterium Burkholderia sacchari LMG 19450 Isolated from Brazilian Sugarcane Plantation Soil.</title>
        <authorList>
            <person name="Alexandrino P.M."/>
            <person name="Mendonca T.T."/>
            <person name="Guaman Bautista L.P."/>
            <person name="Cherix J."/>
            <person name="Lozano-Sakalauskas G.C."/>
            <person name="Fujita A."/>
            <person name="Ramos Filho E."/>
            <person name="Long P."/>
            <person name="Padilla G."/>
            <person name="Taciro M.K."/>
            <person name="Gomez J.G."/>
            <person name="Silva L.F."/>
        </authorList>
    </citation>
    <scope>NUCLEOTIDE SEQUENCE</scope>
    <source>
        <strain evidence="9">LMG 19450</strain>
    </source>
</reference>
<feature type="transmembrane region" description="Helical" evidence="8">
    <location>
        <begin position="322"/>
        <end position="340"/>
    </location>
</feature>
<reference evidence="9" key="2">
    <citation type="submission" date="2020-04" db="EMBL/GenBank/DDBJ databases">
        <authorList>
            <person name="Alexandrino P."/>
            <person name="Mendonca T."/>
            <person name="Guaman L."/>
            <person name="Cherix J."/>
            <person name="Lozano-Sakalauskas G."/>
            <person name="Fujita A."/>
            <person name="Filho E.R."/>
            <person name="Long P."/>
            <person name="Padilla G."/>
            <person name="Taciro M.K."/>
            <person name="Gomez J.G."/>
            <person name="Silva L.F."/>
            <person name="Torres M."/>
        </authorList>
    </citation>
    <scope>NUCLEOTIDE SEQUENCE</scope>
    <source>
        <strain evidence="9">LMG 19450</strain>
    </source>
</reference>
<dbReference type="PANTHER" id="PTHR31611:SF0">
    <property type="entry name" value="HIGH-AFFINITY NICKEL TRANSPORT PROTEIN NIC1"/>
    <property type="match status" value="1"/>
</dbReference>
<evidence type="ECO:0000313" key="9">
    <source>
        <dbReference type="EMBL" id="NLP62207.1"/>
    </source>
</evidence>
<evidence type="ECO:0000256" key="7">
    <source>
        <dbReference type="ARBA" id="ARBA00023136"/>
    </source>
</evidence>
<dbReference type="OrthoDB" id="9776706at2"/>
<feature type="transmembrane region" description="Helical" evidence="8">
    <location>
        <begin position="202"/>
        <end position="224"/>
    </location>
</feature>
<keyword evidence="5 8" id="KW-0812">Transmembrane</keyword>
<dbReference type="AlphaFoldDB" id="A0A8T6ZAN7"/>
<dbReference type="NCBIfam" id="TIGR00802">
    <property type="entry name" value="nico"/>
    <property type="match status" value="1"/>
</dbReference>
<dbReference type="GO" id="GO:0005886">
    <property type="term" value="C:plasma membrane"/>
    <property type="evidence" value="ECO:0007669"/>
    <property type="project" value="UniProtKB-SubCell"/>
</dbReference>
<evidence type="ECO:0000256" key="2">
    <source>
        <dbReference type="ARBA" id="ARBA00010892"/>
    </source>
</evidence>
<feature type="transmembrane region" description="Helical" evidence="8">
    <location>
        <begin position="87"/>
        <end position="113"/>
    </location>
</feature>
<dbReference type="GO" id="GO:0015099">
    <property type="term" value="F:nickel cation transmembrane transporter activity"/>
    <property type="evidence" value="ECO:0007669"/>
    <property type="project" value="UniProtKB-UniRule"/>
</dbReference>
<keyword evidence="10" id="KW-1185">Reference proteome</keyword>
<evidence type="ECO:0000256" key="4">
    <source>
        <dbReference type="ARBA" id="ARBA00022596"/>
    </source>
</evidence>
<protein>
    <recommendedName>
        <fullName evidence="8">Nickel/cobalt efflux system</fullName>
    </recommendedName>
</protein>
<sequence length="371" mass="39117">MTLSAPPASATSVKSLRPRLIALYAVLIGANIAAWAWALIALRHYPLLIGTAVIAYGFGLRHAVDADHIAAIDAVTRKLMQRGERPLGVGLAFSLGHSSIVIAATLGIALSALTLHGRFEQLHEIGSTIGTLVSSGFLLVIAGVNLVILRDVWRRYRRAHRHEETAARAAGEVETVVPAGLLSRALRPLFALVGKSWHMYPVGLLFGLGFDTATEIGLLAIAAAQAGKGLPMMSILVFPALFTAGMTLVDSTDNVLMVHAYDWAMDDPKRKLYYNASITLISALAAIAIGGVEAAGFIGEKLGASGGLWSAVAGVNAHFGEIGYALVALFIACWIGSVLFHRWRRPGLVELAAQSGTTPAMPVSASMAENA</sequence>
<keyword evidence="6 8" id="KW-1133">Transmembrane helix</keyword>
<accession>A0A8T6ZAN7</accession>